<keyword evidence="3" id="KW-1185">Reference proteome</keyword>
<dbReference type="OrthoDB" id="1928292at2759"/>
<dbReference type="STRING" id="429701.A0A2G9G937"/>
<sequence>MHAPPGAQPVFQAYPVQGMPYNPPFTGNGPFFQPHQPMEHSPSNFPHSEKKSESLDVTDSYGGSNRPRSLDDMASDEDVSHSWKPRKKAGGSNKKQSGMVVIRNINYITSKEKKSGSETNSNSHSDIDTENEYSEADDVIHQNNKRSSKSGGSHLKSVDKLNFNNDEVSVYGKDTDDRHWQAFQDCLLKGSNEDAHADNKGMFAMEKDAKIKRHKNIASDDPLALGVRDTGEILDNRMRDIRRISGSTSRQLRGSSDEVVLSGADKDFSGSNDQTDIRFEETNGRRILRGTTNEDFMIGTQRNQANFRNSTDPLAVNSFEGATNKIGRDSSHGMVDETLIVPFRSMLLDQVGGTDRTAIDIDSEIPSKYQKLGSEGNKNKVNYEPNDLSLMPERGTDKGSIGYNLALHYEMQVCAKGSEEKGEKDVTGMKGGLKKSNKDRGSKVTSDSSHKQKTGGPMRKGKPSKMSPLEDARARAERLRSYKADLQKMKKEKEEEEAKRLEALKLERQKRIAARGSSTSVKPSALSPQTKQLPAKLSPVANRGSKFSDSEPGSSSPLQRSKIRTSLGLNDSHKASKASKLSEGSHKAGHRLTRSSTSLSEMKRENNGVTPDSKASSSRIRRLSEPKTIINPPVMPDSKPSLSRIRRLSEPKTITNPPVTTTKARSAEAVLKRKLSDGPEKNKVSAIIKLDRSKAATLPELKIKTPKAHVDTGESRSAVKDGLKGSQRYGMNCIMIATKERKAV</sequence>
<feature type="compositionally biased region" description="Polar residues" evidence="1">
    <location>
        <begin position="545"/>
        <end position="559"/>
    </location>
</feature>
<comment type="caution">
    <text evidence="2">The sequence shown here is derived from an EMBL/GenBank/DDBJ whole genome shotgun (WGS) entry which is preliminary data.</text>
</comment>
<proteinExistence type="predicted"/>
<feature type="compositionally biased region" description="Basic and acidic residues" evidence="1">
    <location>
        <begin position="418"/>
        <end position="427"/>
    </location>
</feature>
<dbReference type="AlphaFoldDB" id="A0A2G9G937"/>
<feature type="region of interest" description="Disordered" evidence="1">
    <location>
        <begin position="509"/>
        <end position="667"/>
    </location>
</feature>
<feature type="compositionally biased region" description="Polar residues" evidence="1">
    <location>
        <begin position="516"/>
        <end position="532"/>
    </location>
</feature>
<evidence type="ECO:0000256" key="1">
    <source>
        <dbReference type="SAM" id="MobiDB-lite"/>
    </source>
</evidence>
<feature type="region of interest" description="Disordered" evidence="1">
    <location>
        <begin position="418"/>
        <end position="476"/>
    </location>
</feature>
<feature type="region of interest" description="Disordered" evidence="1">
    <location>
        <begin position="1"/>
        <end position="133"/>
    </location>
</feature>
<dbReference type="PANTHER" id="PTHR31008">
    <property type="entry name" value="COP1-INTERACTING PROTEIN-RELATED"/>
    <property type="match status" value="1"/>
</dbReference>
<evidence type="ECO:0000313" key="2">
    <source>
        <dbReference type="EMBL" id="PIN01786.1"/>
    </source>
</evidence>
<name>A0A2G9G937_9LAMI</name>
<reference evidence="3" key="1">
    <citation type="journal article" date="2018" name="Gigascience">
        <title>Genome assembly of the Pink Ipe (Handroanthus impetiginosus, Bignoniaceae), a highly valued, ecologically keystone Neotropical timber forest tree.</title>
        <authorList>
            <person name="Silva-Junior O.B."/>
            <person name="Grattapaglia D."/>
            <person name="Novaes E."/>
            <person name="Collevatti R.G."/>
        </authorList>
    </citation>
    <scope>NUCLEOTIDE SEQUENCE [LARGE SCALE GENOMIC DNA]</scope>
    <source>
        <strain evidence="3">cv. UFG-1</strain>
    </source>
</reference>
<feature type="compositionally biased region" description="Polar residues" evidence="1">
    <location>
        <begin position="607"/>
        <end position="618"/>
    </location>
</feature>
<organism evidence="2 3">
    <name type="scientific">Handroanthus impetiginosus</name>
    <dbReference type="NCBI Taxonomy" id="429701"/>
    <lineage>
        <taxon>Eukaryota</taxon>
        <taxon>Viridiplantae</taxon>
        <taxon>Streptophyta</taxon>
        <taxon>Embryophyta</taxon>
        <taxon>Tracheophyta</taxon>
        <taxon>Spermatophyta</taxon>
        <taxon>Magnoliopsida</taxon>
        <taxon>eudicotyledons</taxon>
        <taxon>Gunneridae</taxon>
        <taxon>Pentapetalae</taxon>
        <taxon>asterids</taxon>
        <taxon>lamiids</taxon>
        <taxon>Lamiales</taxon>
        <taxon>Bignoniaceae</taxon>
        <taxon>Crescentiina</taxon>
        <taxon>Tabebuia alliance</taxon>
        <taxon>Handroanthus</taxon>
    </lineage>
</organism>
<dbReference type="EMBL" id="NKXS01006253">
    <property type="protein sequence ID" value="PIN01786.1"/>
    <property type="molecule type" value="Genomic_DNA"/>
</dbReference>
<accession>A0A2G9G937</accession>
<dbReference type="Proteomes" id="UP000231279">
    <property type="component" value="Unassembled WGS sequence"/>
</dbReference>
<dbReference type="PANTHER" id="PTHR31008:SF2">
    <property type="entry name" value="COP1-INTERACTING PROTEIN-LIKE PROTEIN"/>
    <property type="match status" value="1"/>
</dbReference>
<feature type="compositionally biased region" description="Polar residues" evidence="1">
    <location>
        <begin position="55"/>
        <end position="67"/>
    </location>
</feature>
<feature type="region of interest" description="Disordered" evidence="1">
    <location>
        <begin position="246"/>
        <end position="274"/>
    </location>
</feature>
<feature type="compositionally biased region" description="Polar residues" evidence="1">
    <location>
        <begin position="652"/>
        <end position="664"/>
    </location>
</feature>
<evidence type="ECO:0000313" key="3">
    <source>
        <dbReference type="Proteomes" id="UP000231279"/>
    </source>
</evidence>
<gene>
    <name evidence="2" type="ORF">CDL12_25700</name>
</gene>
<protein>
    <submittedName>
        <fullName evidence="2">Uncharacterized protein</fullName>
    </submittedName>
</protein>